<feature type="region of interest" description="Disordered" evidence="1">
    <location>
        <begin position="139"/>
        <end position="209"/>
    </location>
</feature>
<dbReference type="GO" id="GO:0003700">
    <property type="term" value="F:DNA-binding transcription factor activity"/>
    <property type="evidence" value="ECO:0007669"/>
    <property type="project" value="InterPro"/>
</dbReference>
<dbReference type="SUPFAM" id="SSF57959">
    <property type="entry name" value="Leucine zipper domain"/>
    <property type="match status" value="1"/>
</dbReference>
<reference evidence="3 4" key="1">
    <citation type="journal article" date="2021" name="Sci. Rep.">
        <title>Genome sequencing of the multicellular alga Astrephomene provides insights into convergent evolution of germ-soma differentiation.</title>
        <authorList>
            <person name="Yamashita S."/>
            <person name="Yamamoto K."/>
            <person name="Matsuzaki R."/>
            <person name="Suzuki S."/>
            <person name="Yamaguchi H."/>
            <person name="Hirooka S."/>
            <person name="Minakuchi Y."/>
            <person name="Miyagishima S."/>
            <person name="Kawachi M."/>
            <person name="Toyoda A."/>
            <person name="Nozaki H."/>
        </authorList>
    </citation>
    <scope>NUCLEOTIDE SEQUENCE [LARGE SCALE GENOMIC DNA]</scope>
    <source>
        <strain evidence="3 4">NIES-4017</strain>
    </source>
</reference>
<evidence type="ECO:0000256" key="1">
    <source>
        <dbReference type="SAM" id="MobiDB-lite"/>
    </source>
</evidence>
<feature type="compositionally biased region" description="Pro residues" evidence="1">
    <location>
        <begin position="142"/>
        <end position="152"/>
    </location>
</feature>
<dbReference type="PROSITE" id="PS00036">
    <property type="entry name" value="BZIP_BASIC"/>
    <property type="match status" value="1"/>
</dbReference>
<organism evidence="3 4">
    <name type="scientific">Astrephomene gubernaculifera</name>
    <dbReference type="NCBI Taxonomy" id="47775"/>
    <lineage>
        <taxon>Eukaryota</taxon>
        <taxon>Viridiplantae</taxon>
        <taxon>Chlorophyta</taxon>
        <taxon>core chlorophytes</taxon>
        <taxon>Chlorophyceae</taxon>
        <taxon>CS clade</taxon>
        <taxon>Chlamydomonadales</taxon>
        <taxon>Astrephomenaceae</taxon>
        <taxon>Astrephomene</taxon>
    </lineage>
</organism>
<dbReference type="Proteomes" id="UP001054857">
    <property type="component" value="Unassembled WGS sequence"/>
</dbReference>
<dbReference type="CDD" id="cd14686">
    <property type="entry name" value="bZIP"/>
    <property type="match status" value="1"/>
</dbReference>
<feature type="compositionally biased region" description="Polar residues" evidence="1">
    <location>
        <begin position="154"/>
        <end position="168"/>
    </location>
</feature>
<comment type="caution">
    <text evidence="3">The sequence shown here is derived from an EMBL/GenBank/DDBJ whole genome shotgun (WGS) entry which is preliminary data.</text>
</comment>
<gene>
    <name evidence="3" type="ORF">Agub_g6218</name>
</gene>
<dbReference type="EMBL" id="BMAR01000008">
    <property type="protein sequence ID" value="GFR44875.1"/>
    <property type="molecule type" value="Genomic_DNA"/>
</dbReference>
<name>A0AAD3DN18_9CHLO</name>
<dbReference type="InterPro" id="IPR004827">
    <property type="entry name" value="bZIP"/>
</dbReference>
<evidence type="ECO:0000313" key="4">
    <source>
        <dbReference type="Proteomes" id="UP001054857"/>
    </source>
</evidence>
<proteinExistence type="predicted"/>
<protein>
    <recommendedName>
        <fullName evidence="2">BZIP domain-containing protein</fullName>
    </recommendedName>
</protein>
<dbReference type="AlphaFoldDB" id="A0AAD3DN18"/>
<evidence type="ECO:0000313" key="3">
    <source>
        <dbReference type="EMBL" id="GFR44875.1"/>
    </source>
</evidence>
<keyword evidence="4" id="KW-1185">Reference proteome</keyword>
<sequence length="225" mass="25365">MDGLGQLYVTQNGAVYALVPPAERERERPPPVLSRGRPIEAIREDEVTQALLAQFLHRHHQQQQLQQREQELAQQQLAYQRRDFHAPAPGPHVHEDAIRQMLTATILQSMREPDDDFPQAGPATARMGPAVDIHASRRIDRLPPPQPVPVPQPAQSIDSPTNSESESPPASVRGSGRRDYGGEKVLGLTQSAKEKNRQAQRRFRERQKDLITNLKQRVEDLQKGC</sequence>
<feature type="domain" description="BZIP" evidence="2">
    <location>
        <begin position="193"/>
        <end position="206"/>
    </location>
</feature>
<accession>A0AAD3DN18</accession>
<evidence type="ECO:0000259" key="2">
    <source>
        <dbReference type="PROSITE" id="PS00036"/>
    </source>
</evidence>
<dbReference type="InterPro" id="IPR046347">
    <property type="entry name" value="bZIP_sf"/>
</dbReference>
<dbReference type="Gene3D" id="1.20.5.170">
    <property type="match status" value="1"/>
</dbReference>